<dbReference type="InterPro" id="IPR000742">
    <property type="entry name" value="EGF"/>
</dbReference>
<comment type="caution">
    <text evidence="9">The sequence shown here is derived from an EMBL/GenBank/DDBJ whole genome shotgun (WGS) entry which is preliminary data.</text>
</comment>
<feature type="disulfide bond" evidence="6">
    <location>
        <begin position="332"/>
        <end position="341"/>
    </location>
</feature>
<feature type="region of interest" description="Disordered" evidence="7">
    <location>
        <begin position="400"/>
        <end position="423"/>
    </location>
</feature>
<evidence type="ECO:0000256" key="4">
    <source>
        <dbReference type="ARBA" id="ARBA00023054"/>
    </source>
</evidence>
<evidence type="ECO:0000259" key="8">
    <source>
        <dbReference type="PROSITE" id="PS50026"/>
    </source>
</evidence>
<dbReference type="SMART" id="SM00179">
    <property type="entry name" value="EGF_CA"/>
    <property type="match status" value="1"/>
</dbReference>
<keyword evidence="5 6" id="KW-1015">Disulfide bond</keyword>
<keyword evidence="10" id="KW-1185">Reference proteome</keyword>
<dbReference type="PANTHER" id="PTHR14949">
    <property type="entry name" value="EGF-LIKE-DOMAIN, MULTIPLE 7, 8"/>
    <property type="match status" value="1"/>
</dbReference>
<dbReference type="GO" id="GO:0005102">
    <property type="term" value="F:signaling receptor binding"/>
    <property type="evidence" value="ECO:0007669"/>
    <property type="project" value="TreeGrafter"/>
</dbReference>
<keyword evidence="3" id="KW-0677">Repeat</keyword>
<dbReference type="PROSITE" id="PS50026">
    <property type="entry name" value="EGF_3"/>
    <property type="match status" value="1"/>
</dbReference>
<gene>
    <name evidence="9" type="ORF">HZH68_010542</name>
</gene>
<dbReference type="GO" id="GO:0005576">
    <property type="term" value="C:extracellular region"/>
    <property type="evidence" value="ECO:0007669"/>
    <property type="project" value="TreeGrafter"/>
</dbReference>
<evidence type="ECO:0000256" key="5">
    <source>
        <dbReference type="ARBA" id="ARBA00023157"/>
    </source>
</evidence>
<dbReference type="PROSITE" id="PS01187">
    <property type="entry name" value="EGF_CA"/>
    <property type="match status" value="1"/>
</dbReference>
<proteinExistence type="predicted"/>
<keyword evidence="4" id="KW-0175">Coiled coil</keyword>
<accession>A0A834N484</accession>
<evidence type="ECO:0000256" key="1">
    <source>
        <dbReference type="ARBA" id="ARBA00022536"/>
    </source>
</evidence>
<dbReference type="SUPFAM" id="SSF57196">
    <property type="entry name" value="EGF/Laminin"/>
    <property type="match status" value="1"/>
</dbReference>
<comment type="caution">
    <text evidence="6">Lacks conserved residue(s) required for the propagation of feature annotation.</text>
</comment>
<dbReference type="GO" id="GO:0009986">
    <property type="term" value="C:cell surface"/>
    <property type="evidence" value="ECO:0007669"/>
    <property type="project" value="TreeGrafter"/>
</dbReference>
<evidence type="ECO:0000256" key="2">
    <source>
        <dbReference type="ARBA" id="ARBA00022729"/>
    </source>
</evidence>
<dbReference type="PROSITE" id="PS01186">
    <property type="entry name" value="EGF_2"/>
    <property type="match status" value="2"/>
</dbReference>
<dbReference type="FunFam" id="2.10.25.10:FF:000240">
    <property type="entry name" value="Vitamin K-dependent protein S"/>
    <property type="match status" value="1"/>
</dbReference>
<keyword evidence="1 6" id="KW-0245">EGF-like domain</keyword>
<dbReference type="InterPro" id="IPR050969">
    <property type="entry name" value="Dev_Signal_Modulators"/>
</dbReference>
<evidence type="ECO:0000256" key="6">
    <source>
        <dbReference type="PROSITE-ProRule" id="PRU00076"/>
    </source>
</evidence>
<dbReference type="PANTHER" id="PTHR14949:SF56">
    <property type="entry name" value="EGF-LIKE-DOMAIN, MULTIPLE 7"/>
    <property type="match status" value="1"/>
</dbReference>
<dbReference type="CDD" id="cd00054">
    <property type="entry name" value="EGF_CA"/>
    <property type="match status" value="2"/>
</dbReference>
<dbReference type="Gene3D" id="2.10.25.10">
    <property type="entry name" value="Laminin"/>
    <property type="match status" value="2"/>
</dbReference>
<reference evidence="9" key="1">
    <citation type="journal article" date="2020" name="G3 (Bethesda)">
        <title>High-Quality Assemblies for Three Invasive Social Wasps from the &lt;i&gt;Vespula&lt;/i&gt; Genus.</title>
        <authorList>
            <person name="Harrop T.W.R."/>
            <person name="Guhlin J."/>
            <person name="McLaughlin G.M."/>
            <person name="Permina E."/>
            <person name="Stockwell P."/>
            <person name="Gilligan J."/>
            <person name="Le Lec M.F."/>
            <person name="Gruber M.A.M."/>
            <person name="Quinn O."/>
            <person name="Lovegrove M."/>
            <person name="Duncan E.J."/>
            <person name="Remnant E.J."/>
            <person name="Van Eeckhoven J."/>
            <person name="Graham B."/>
            <person name="Knapp R.A."/>
            <person name="Langford K.W."/>
            <person name="Kronenberg Z."/>
            <person name="Press M.O."/>
            <person name="Eacker S.M."/>
            <person name="Wilson-Rankin E.E."/>
            <person name="Purcell J."/>
            <person name="Lester P.J."/>
            <person name="Dearden P.K."/>
        </authorList>
    </citation>
    <scope>NUCLEOTIDE SEQUENCE</scope>
    <source>
        <strain evidence="9">Linc-1</strain>
    </source>
</reference>
<feature type="domain" description="EGF-like" evidence="8">
    <location>
        <begin position="310"/>
        <end position="342"/>
    </location>
</feature>
<organism evidence="9 10">
    <name type="scientific">Vespula germanica</name>
    <name type="common">German yellow jacket</name>
    <name type="synonym">Paravespula germanica</name>
    <dbReference type="NCBI Taxonomy" id="30212"/>
    <lineage>
        <taxon>Eukaryota</taxon>
        <taxon>Metazoa</taxon>
        <taxon>Ecdysozoa</taxon>
        <taxon>Arthropoda</taxon>
        <taxon>Hexapoda</taxon>
        <taxon>Insecta</taxon>
        <taxon>Pterygota</taxon>
        <taxon>Neoptera</taxon>
        <taxon>Endopterygota</taxon>
        <taxon>Hymenoptera</taxon>
        <taxon>Apocrita</taxon>
        <taxon>Aculeata</taxon>
        <taxon>Vespoidea</taxon>
        <taxon>Vespidae</taxon>
        <taxon>Vespinae</taxon>
        <taxon>Vespula</taxon>
    </lineage>
</organism>
<dbReference type="InterPro" id="IPR000152">
    <property type="entry name" value="EGF-type_Asp/Asn_hydroxyl_site"/>
</dbReference>
<evidence type="ECO:0000256" key="7">
    <source>
        <dbReference type="SAM" id="MobiDB-lite"/>
    </source>
</evidence>
<dbReference type="InterPro" id="IPR001881">
    <property type="entry name" value="EGF-like_Ca-bd_dom"/>
</dbReference>
<dbReference type="EMBL" id="JACSDZ010000010">
    <property type="protein sequence ID" value="KAF7393723.1"/>
    <property type="molecule type" value="Genomic_DNA"/>
</dbReference>
<sequence length="549" mass="61565">MVGLVARGTKHVGPQVRVSPSVVLSAAFGLFRTGCPSTVLDASVAPFAAPFRDGECELLTREEEASSFSPFRGPDAYGSLSLSKVRYQLIIRSRDSPCTRVLRVPSTMASTLSLVILQAIVLVVSSTDRETRVNESFHGRVSQIGTRKIIWPHLFRERWARVQEREHDWNRLWNYKNDDDVETTIATAPTIGSSMRPIVRSNATRPDKFGAIAVAEYAGTRAIAYAGFHEDHRHRALSEATTRGYQRILTTTPTYTRHHSGRRVCARQTTSSSPHHHRGRQIRLVYTEVSPGFTCCPGWMQFTRLSFGCNKPTCLTSCLNGGTCVSPGKCACPKGFTGSQCQSDIDECVTEKPCGQLCRNLPGTYECYCRAGFHLQQDGQSCRRNDTEDTAFEARDLENDFHESLTTTTSTTRRPTTTSSHGSYIECSSEINAENEVGDADLDQDYEIILKRLTKLEKQVARNKKRDTEATDMSAKITLAVESINDMRRAVENVQLMQQEIYDMRSKIKHYELEARKVQHLTNRVADLESRLRTRCRSSLPLNSGSINF</sequence>
<feature type="compositionally biased region" description="Low complexity" evidence="7">
    <location>
        <begin position="406"/>
        <end position="420"/>
    </location>
</feature>
<evidence type="ECO:0000313" key="10">
    <source>
        <dbReference type="Proteomes" id="UP000617340"/>
    </source>
</evidence>
<dbReference type="GO" id="GO:0005509">
    <property type="term" value="F:calcium ion binding"/>
    <property type="evidence" value="ECO:0007669"/>
    <property type="project" value="InterPro"/>
</dbReference>
<dbReference type="InterPro" id="IPR018097">
    <property type="entry name" value="EGF_Ca-bd_CS"/>
</dbReference>
<dbReference type="SMART" id="SM00181">
    <property type="entry name" value="EGF"/>
    <property type="match status" value="2"/>
</dbReference>
<feature type="disulfide bond" evidence="6">
    <location>
        <begin position="314"/>
        <end position="324"/>
    </location>
</feature>
<protein>
    <recommendedName>
        <fullName evidence="8">EGF-like domain-containing protein</fullName>
    </recommendedName>
</protein>
<dbReference type="InterPro" id="IPR049883">
    <property type="entry name" value="NOTCH1_EGF-like"/>
</dbReference>
<dbReference type="AlphaFoldDB" id="A0A834N484"/>
<keyword evidence="2" id="KW-0732">Signal</keyword>
<name>A0A834N484_VESGE</name>
<dbReference type="PROSITE" id="PS00010">
    <property type="entry name" value="ASX_HYDROXYL"/>
    <property type="match status" value="1"/>
</dbReference>
<evidence type="ECO:0000313" key="9">
    <source>
        <dbReference type="EMBL" id="KAF7393723.1"/>
    </source>
</evidence>
<dbReference type="PROSITE" id="PS00022">
    <property type="entry name" value="EGF_1"/>
    <property type="match status" value="1"/>
</dbReference>
<dbReference type="Proteomes" id="UP000617340">
    <property type="component" value="Unassembled WGS sequence"/>
</dbReference>
<evidence type="ECO:0000256" key="3">
    <source>
        <dbReference type="ARBA" id="ARBA00022737"/>
    </source>
</evidence>
<dbReference type="Pfam" id="PF07645">
    <property type="entry name" value="EGF_CA"/>
    <property type="match status" value="1"/>
</dbReference>